<proteinExistence type="inferred from homology"/>
<accession>A0ABM9NP16</accession>
<name>A0ABM9NP16_9GAMM</name>
<evidence type="ECO:0000256" key="6">
    <source>
        <dbReference type="ARBA" id="ARBA00023136"/>
    </source>
</evidence>
<feature type="transmembrane region" description="Helical" evidence="7">
    <location>
        <begin position="16"/>
        <end position="36"/>
    </location>
</feature>
<evidence type="ECO:0000256" key="7">
    <source>
        <dbReference type="RuleBase" id="RU367016"/>
    </source>
</evidence>
<dbReference type="PANTHER" id="PTHR30353:SF11">
    <property type="entry name" value="INNER MEMBRANE PROTEIN YQJA"/>
    <property type="match status" value="1"/>
</dbReference>
<reference evidence="9" key="1">
    <citation type="submission" date="2024-04" db="EMBL/GenBank/DDBJ databases">
        <authorList>
            <person name="Manzano-Marin A."/>
            <person name="Manzano-Marin A."/>
            <person name="Alejandro Manzano Marin A."/>
        </authorList>
    </citation>
    <scope>NUCLEOTIDE SEQUENCE [LARGE SCALE GENOMIC DNA]</scope>
    <source>
        <strain evidence="9">TABTEA</strain>
    </source>
</reference>
<evidence type="ECO:0000256" key="5">
    <source>
        <dbReference type="ARBA" id="ARBA00022989"/>
    </source>
</evidence>
<gene>
    <name evidence="9" type="primary">yqjA</name>
    <name evidence="9" type="ORF">PRHACTZTBTEA_279</name>
</gene>
<dbReference type="Proteomes" id="UP001497533">
    <property type="component" value="Chromosome"/>
</dbReference>
<feature type="transmembrane region" description="Helical" evidence="7">
    <location>
        <begin position="155"/>
        <end position="176"/>
    </location>
</feature>
<keyword evidence="5 7" id="KW-1133">Transmembrane helix</keyword>
<feature type="domain" description="VTT" evidence="8">
    <location>
        <begin position="48"/>
        <end position="174"/>
    </location>
</feature>
<dbReference type="RefSeq" id="WP_341765245.1">
    <property type="nucleotide sequence ID" value="NZ_OZ034688.1"/>
</dbReference>
<feature type="transmembrane region" description="Helical" evidence="7">
    <location>
        <begin position="42"/>
        <end position="61"/>
    </location>
</feature>
<feature type="transmembrane region" description="Helical" evidence="7">
    <location>
        <begin position="188"/>
        <end position="212"/>
    </location>
</feature>
<dbReference type="EMBL" id="OZ034688">
    <property type="protein sequence ID" value="CAL1329202.1"/>
    <property type="molecule type" value="Genomic_DNA"/>
</dbReference>
<comment type="similarity">
    <text evidence="2 7">Belongs to the DedA family.</text>
</comment>
<sequence length="219" mass="25593">MELFKKLFFDILDQNYIILYNSSLIWMIYLILFIILFIENGILPAAFLPGDSLLILVGVLIAKNILNYPLTIFILTLGTSLGCWFGYIQGKWLSNSRLIKKWFTNLPKNYHYRAYNLLYKHGLLSLLIGKFLPFIRTLLPIIAGFTKLKLKSFQIFNLLSGFLWVLILTFIGYSFYKSQLFQQYEYRITNILILIPIILLIIGFLGSIAFFIKKNIYSK</sequence>
<feature type="transmembrane region" description="Helical" evidence="7">
    <location>
        <begin position="123"/>
        <end position="143"/>
    </location>
</feature>
<keyword evidence="6 7" id="KW-0472">Membrane</keyword>
<evidence type="ECO:0000256" key="1">
    <source>
        <dbReference type="ARBA" id="ARBA00004651"/>
    </source>
</evidence>
<keyword evidence="3 7" id="KW-1003">Cell membrane</keyword>
<evidence type="ECO:0000313" key="10">
    <source>
        <dbReference type="Proteomes" id="UP001497533"/>
    </source>
</evidence>
<keyword evidence="4 7" id="KW-0812">Transmembrane</keyword>
<dbReference type="PANTHER" id="PTHR30353">
    <property type="entry name" value="INNER MEMBRANE PROTEIN DEDA-RELATED"/>
    <property type="match status" value="1"/>
</dbReference>
<protein>
    <submittedName>
        <fullName evidence="9">Inner membrane protein YqjA</fullName>
    </submittedName>
</protein>
<feature type="transmembrane region" description="Helical" evidence="7">
    <location>
        <begin position="68"/>
        <end position="88"/>
    </location>
</feature>
<organism evidence="9 10">
    <name type="scientific">Candidatus Providencia siddallii</name>
    <dbReference type="NCBI Taxonomy" id="1715285"/>
    <lineage>
        <taxon>Bacteria</taxon>
        <taxon>Pseudomonadati</taxon>
        <taxon>Pseudomonadota</taxon>
        <taxon>Gammaproteobacteria</taxon>
        <taxon>Enterobacterales</taxon>
        <taxon>Morganellaceae</taxon>
        <taxon>Providencia</taxon>
    </lineage>
</organism>
<dbReference type="InterPro" id="IPR032816">
    <property type="entry name" value="VTT_dom"/>
</dbReference>
<keyword evidence="10" id="KW-1185">Reference proteome</keyword>
<dbReference type="InterPro" id="IPR032818">
    <property type="entry name" value="DedA-like"/>
</dbReference>
<evidence type="ECO:0000313" key="9">
    <source>
        <dbReference type="EMBL" id="CAL1329202.1"/>
    </source>
</evidence>
<evidence type="ECO:0000259" key="8">
    <source>
        <dbReference type="Pfam" id="PF09335"/>
    </source>
</evidence>
<evidence type="ECO:0000256" key="2">
    <source>
        <dbReference type="ARBA" id="ARBA00010792"/>
    </source>
</evidence>
<evidence type="ECO:0000256" key="4">
    <source>
        <dbReference type="ARBA" id="ARBA00022692"/>
    </source>
</evidence>
<comment type="subcellular location">
    <subcellularLocation>
        <location evidence="1 7">Cell membrane</location>
        <topology evidence="1 7">Multi-pass membrane protein</topology>
    </subcellularLocation>
</comment>
<dbReference type="Pfam" id="PF09335">
    <property type="entry name" value="VTT_dom"/>
    <property type="match status" value="1"/>
</dbReference>
<evidence type="ECO:0000256" key="3">
    <source>
        <dbReference type="ARBA" id="ARBA00022475"/>
    </source>
</evidence>